<evidence type="ECO:0008006" key="3">
    <source>
        <dbReference type="Google" id="ProtNLM"/>
    </source>
</evidence>
<keyword evidence="2" id="KW-1185">Reference proteome</keyword>
<dbReference type="Proteomes" id="UP001152888">
    <property type="component" value="Unassembled WGS sequence"/>
</dbReference>
<protein>
    <recommendedName>
        <fullName evidence="3">Reverse transcriptase domain-containing protein</fullName>
    </recommendedName>
</protein>
<gene>
    <name evidence="1" type="ORF">ACAOBT_LOCUS21447</name>
</gene>
<name>A0A9P0PQA6_ACAOB</name>
<dbReference type="OrthoDB" id="6771919at2759"/>
<accession>A0A9P0PQA6</accession>
<evidence type="ECO:0000313" key="2">
    <source>
        <dbReference type="Proteomes" id="UP001152888"/>
    </source>
</evidence>
<proteinExistence type="predicted"/>
<dbReference type="EMBL" id="CAKOFQ010007170">
    <property type="protein sequence ID" value="CAH1993331.1"/>
    <property type="molecule type" value="Genomic_DNA"/>
</dbReference>
<evidence type="ECO:0000313" key="1">
    <source>
        <dbReference type="EMBL" id="CAH1993331.1"/>
    </source>
</evidence>
<comment type="caution">
    <text evidence="1">The sequence shown here is derived from an EMBL/GenBank/DDBJ whole genome shotgun (WGS) entry which is preliminary data.</text>
</comment>
<sequence length="50" mass="5711">MSTTAAINSFTEIINESFENKLYMKTDFFDLTKALDCVQHEILLSKLTPP</sequence>
<organism evidence="1 2">
    <name type="scientific">Acanthoscelides obtectus</name>
    <name type="common">Bean weevil</name>
    <name type="synonym">Bruchus obtectus</name>
    <dbReference type="NCBI Taxonomy" id="200917"/>
    <lineage>
        <taxon>Eukaryota</taxon>
        <taxon>Metazoa</taxon>
        <taxon>Ecdysozoa</taxon>
        <taxon>Arthropoda</taxon>
        <taxon>Hexapoda</taxon>
        <taxon>Insecta</taxon>
        <taxon>Pterygota</taxon>
        <taxon>Neoptera</taxon>
        <taxon>Endopterygota</taxon>
        <taxon>Coleoptera</taxon>
        <taxon>Polyphaga</taxon>
        <taxon>Cucujiformia</taxon>
        <taxon>Chrysomeloidea</taxon>
        <taxon>Chrysomelidae</taxon>
        <taxon>Bruchinae</taxon>
        <taxon>Bruchini</taxon>
        <taxon>Acanthoscelides</taxon>
    </lineage>
</organism>
<dbReference type="AlphaFoldDB" id="A0A9P0PQA6"/>
<reference evidence="1" key="1">
    <citation type="submission" date="2022-03" db="EMBL/GenBank/DDBJ databases">
        <authorList>
            <person name="Sayadi A."/>
        </authorList>
    </citation>
    <scope>NUCLEOTIDE SEQUENCE</scope>
</reference>